<feature type="active site" description="Nucleophile" evidence="4">
    <location>
        <position position="261"/>
    </location>
</feature>
<dbReference type="InterPro" id="IPR002641">
    <property type="entry name" value="PNPLA_dom"/>
</dbReference>
<comment type="caution">
    <text evidence="6">The sequence shown here is derived from an EMBL/GenBank/DDBJ whole genome shotgun (WGS) entry which is preliminary data.</text>
</comment>
<dbReference type="GO" id="GO:0016042">
    <property type="term" value="P:lipid catabolic process"/>
    <property type="evidence" value="ECO:0007669"/>
    <property type="project" value="UniProtKB-UniRule"/>
</dbReference>
<dbReference type="Gene3D" id="3.40.1090.10">
    <property type="entry name" value="Cytosolic phospholipase A2 catalytic domain"/>
    <property type="match status" value="1"/>
</dbReference>
<feature type="active site" description="Proton acceptor" evidence="4">
    <location>
        <position position="404"/>
    </location>
</feature>
<proteinExistence type="predicted"/>
<dbReference type="InterPro" id="IPR045217">
    <property type="entry name" value="PNPLA8-like"/>
</dbReference>
<dbReference type="AlphaFoldDB" id="A0AAW0XCD7"/>
<keyword evidence="2 4" id="KW-0442">Lipid degradation</keyword>
<keyword evidence="1 4" id="KW-0378">Hydrolase</keyword>
<dbReference type="GO" id="GO:0047499">
    <property type="term" value="F:calcium-independent phospholipase A2 activity"/>
    <property type="evidence" value="ECO:0007669"/>
    <property type="project" value="TreeGrafter"/>
</dbReference>
<keyword evidence="7" id="KW-1185">Reference proteome</keyword>
<feature type="short sequence motif" description="GXSXG" evidence="4">
    <location>
        <begin position="259"/>
        <end position="263"/>
    </location>
</feature>
<dbReference type="PANTHER" id="PTHR24185:SF1">
    <property type="entry name" value="CALCIUM-INDEPENDENT PHOSPHOLIPASE A2-GAMMA"/>
    <property type="match status" value="1"/>
</dbReference>
<reference evidence="6 7" key="1">
    <citation type="journal article" date="2024" name="BMC Genomics">
        <title>Genome assembly of redclaw crayfish (Cherax quadricarinatus) provides insights into its immune adaptation and hypoxia tolerance.</title>
        <authorList>
            <person name="Liu Z."/>
            <person name="Zheng J."/>
            <person name="Li H."/>
            <person name="Fang K."/>
            <person name="Wang S."/>
            <person name="He J."/>
            <person name="Zhou D."/>
            <person name="Weng S."/>
            <person name="Chi M."/>
            <person name="Gu Z."/>
            <person name="He J."/>
            <person name="Li F."/>
            <person name="Wang M."/>
        </authorList>
    </citation>
    <scope>NUCLEOTIDE SEQUENCE [LARGE SCALE GENOMIC DNA]</scope>
    <source>
        <strain evidence="6">ZL_2023a</strain>
    </source>
</reference>
<sequence>MASGGSSLTQWRLWVQLRDYIVRTTRALAAFQRDLPQVLKSIQGSLQAGTEANPKPEVNKFESDNENKKEITLKPVDMNTENLSELQRALKTVNTYIPLYFSQVRLNFSKNEDPKGSQKNIPKWKVKKNVISKATIDARTRFLVSGLGDHLTEGGRLRKLEELCNHLRQHPQTKGVAVKRGSIQRLLRILEKTNDRFVECEAREALALLGYISPVKAHGVRLLTIDGGGVRGLVALEVLRKIEEKAGQPIHKLFDYICGVSTGAILAVMMGVHRFPLDKCETLYRELSTQIFTQTALKGATGLVMHNSFYNSTSWTEILKEHMGDKSLIETARDTCSPKICLVATSANTNRIQAYLFRNYNLPYRVTSHYQGTSSPLLWEAVRASAAAPGYFSEFRIGDLILLDGGLFVNNPTAIAVHEAKKLWPDVDLQCVVSVGTGRHEPIANTSETSISWATRIRTVLNSATDTEGVHTTMHDLLPFNVYYRFNPYLSDEIGLDEIGTERLELMMEDTRLYLRKNEKKFEEAARTLSKVKNPIDRIKDWYKYQLRIWPSD</sequence>
<evidence type="ECO:0000256" key="3">
    <source>
        <dbReference type="ARBA" id="ARBA00023098"/>
    </source>
</evidence>
<dbReference type="Proteomes" id="UP001445076">
    <property type="component" value="Unassembled WGS sequence"/>
</dbReference>
<gene>
    <name evidence="6" type="ORF">OTU49_004334</name>
</gene>
<evidence type="ECO:0000259" key="5">
    <source>
        <dbReference type="PROSITE" id="PS51635"/>
    </source>
</evidence>
<feature type="domain" description="PNPLA" evidence="5">
    <location>
        <begin position="223"/>
        <end position="417"/>
    </location>
</feature>
<dbReference type="GO" id="GO:0019369">
    <property type="term" value="P:arachidonate metabolic process"/>
    <property type="evidence" value="ECO:0007669"/>
    <property type="project" value="TreeGrafter"/>
</dbReference>
<evidence type="ECO:0000256" key="1">
    <source>
        <dbReference type="ARBA" id="ARBA00022801"/>
    </source>
</evidence>
<dbReference type="Pfam" id="PF01734">
    <property type="entry name" value="Patatin"/>
    <property type="match status" value="1"/>
</dbReference>
<name>A0AAW0XCD7_CHEQU</name>
<evidence type="ECO:0000256" key="4">
    <source>
        <dbReference type="PROSITE-ProRule" id="PRU01161"/>
    </source>
</evidence>
<evidence type="ECO:0000313" key="7">
    <source>
        <dbReference type="Proteomes" id="UP001445076"/>
    </source>
</evidence>
<dbReference type="PANTHER" id="PTHR24185">
    <property type="entry name" value="CALCIUM-INDEPENDENT PHOSPHOLIPASE A2-GAMMA"/>
    <property type="match status" value="1"/>
</dbReference>
<dbReference type="PROSITE" id="PS51635">
    <property type="entry name" value="PNPLA"/>
    <property type="match status" value="1"/>
</dbReference>
<dbReference type="SUPFAM" id="SSF52151">
    <property type="entry name" value="FabD/lysophospholipase-like"/>
    <property type="match status" value="1"/>
</dbReference>
<protein>
    <recommendedName>
        <fullName evidence="5">PNPLA domain-containing protein</fullName>
    </recommendedName>
</protein>
<evidence type="ECO:0000313" key="6">
    <source>
        <dbReference type="EMBL" id="KAK8737979.1"/>
    </source>
</evidence>
<feature type="short sequence motif" description="DGA/G" evidence="4">
    <location>
        <begin position="404"/>
        <end position="406"/>
    </location>
</feature>
<feature type="short sequence motif" description="GXGXXG" evidence="4">
    <location>
        <begin position="227"/>
        <end position="232"/>
    </location>
</feature>
<accession>A0AAW0XCD7</accession>
<dbReference type="GO" id="GO:0016020">
    <property type="term" value="C:membrane"/>
    <property type="evidence" value="ECO:0007669"/>
    <property type="project" value="TreeGrafter"/>
</dbReference>
<dbReference type="InterPro" id="IPR016035">
    <property type="entry name" value="Acyl_Trfase/lysoPLipase"/>
</dbReference>
<evidence type="ECO:0000256" key="2">
    <source>
        <dbReference type="ARBA" id="ARBA00022963"/>
    </source>
</evidence>
<dbReference type="EMBL" id="JARKIK010000041">
    <property type="protein sequence ID" value="KAK8737979.1"/>
    <property type="molecule type" value="Genomic_DNA"/>
</dbReference>
<keyword evidence="3 4" id="KW-0443">Lipid metabolism</keyword>
<organism evidence="6 7">
    <name type="scientific">Cherax quadricarinatus</name>
    <name type="common">Australian red claw crayfish</name>
    <dbReference type="NCBI Taxonomy" id="27406"/>
    <lineage>
        <taxon>Eukaryota</taxon>
        <taxon>Metazoa</taxon>
        <taxon>Ecdysozoa</taxon>
        <taxon>Arthropoda</taxon>
        <taxon>Crustacea</taxon>
        <taxon>Multicrustacea</taxon>
        <taxon>Malacostraca</taxon>
        <taxon>Eumalacostraca</taxon>
        <taxon>Eucarida</taxon>
        <taxon>Decapoda</taxon>
        <taxon>Pleocyemata</taxon>
        <taxon>Astacidea</taxon>
        <taxon>Parastacoidea</taxon>
        <taxon>Parastacidae</taxon>
        <taxon>Cherax</taxon>
    </lineage>
</organism>
<dbReference type="CDD" id="cd07211">
    <property type="entry name" value="Pat_PNPLA8"/>
    <property type="match status" value="1"/>
</dbReference>